<name>A0ABY8I8J7_9BURK</name>
<feature type="compositionally biased region" description="Basic residues" evidence="1">
    <location>
        <begin position="213"/>
        <end position="222"/>
    </location>
</feature>
<keyword evidence="3" id="KW-1185">Reference proteome</keyword>
<evidence type="ECO:0008006" key="4">
    <source>
        <dbReference type="Google" id="ProtNLM"/>
    </source>
</evidence>
<reference evidence="2 3" key="1">
    <citation type="submission" date="2023-04" db="EMBL/GenBank/DDBJ databases">
        <title>Nanopore sequencing of Janthinobacterium from water.</title>
        <authorList>
            <person name="Ciuchcinski K."/>
            <person name="Rokowska A."/>
            <person name="Dziewit L."/>
        </authorList>
    </citation>
    <scope>NUCLEOTIDE SEQUENCE [LARGE SCALE GENOMIC DNA]</scope>
    <source>
        <strain evidence="2 3">DEMB2</strain>
    </source>
</reference>
<feature type="region of interest" description="Disordered" evidence="1">
    <location>
        <begin position="199"/>
        <end position="230"/>
    </location>
</feature>
<accession>A0ABY8I8J7</accession>
<dbReference type="Proteomes" id="UP001219584">
    <property type="component" value="Chromosome"/>
</dbReference>
<evidence type="ECO:0000313" key="2">
    <source>
        <dbReference type="EMBL" id="WFR81259.1"/>
    </source>
</evidence>
<gene>
    <name evidence="2" type="ORF">P9875_08850</name>
</gene>
<dbReference type="EMBL" id="CP121464">
    <property type="protein sequence ID" value="WFR81259.1"/>
    <property type="molecule type" value="Genomic_DNA"/>
</dbReference>
<protein>
    <recommendedName>
        <fullName evidence="4">Restriction endonuclease</fullName>
    </recommendedName>
</protein>
<sequence length="230" mass="26791">MNYDSKAESIAAKFFEPLGYRRPGNYEFINAELHDQSGQPFKAKIDFIPYDPLDCMVEFKTSGLNSHKTKFQADKALHDAKNNPYRTRGQTVPWLEQLHSWNNSAYKHSEQQRKLPPLSQIIVFSVWPTYENIKLYNKLGILWCHQSGFTKLNSYCRATRNGLPINYIARTPDGQEVTYPLHLIKEWQATHSEWSHKTAPRKEWEAAGFQSAKQRKKKKKKTSQLNQMGN</sequence>
<evidence type="ECO:0000256" key="1">
    <source>
        <dbReference type="SAM" id="MobiDB-lite"/>
    </source>
</evidence>
<proteinExistence type="predicted"/>
<dbReference type="RefSeq" id="WP_278318154.1">
    <property type="nucleotide sequence ID" value="NZ_CP121464.1"/>
</dbReference>
<evidence type="ECO:0000313" key="3">
    <source>
        <dbReference type="Proteomes" id="UP001219584"/>
    </source>
</evidence>
<organism evidence="2 3">
    <name type="scientific">Janthinobacterium rivuli</name>
    <dbReference type="NCBI Taxonomy" id="2751478"/>
    <lineage>
        <taxon>Bacteria</taxon>
        <taxon>Pseudomonadati</taxon>
        <taxon>Pseudomonadota</taxon>
        <taxon>Betaproteobacteria</taxon>
        <taxon>Burkholderiales</taxon>
        <taxon>Oxalobacteraceae</taxon>
        <taxon>Janthinobacterium</taxon>
    </lineage>
</organism>